<dbReference type="InterPro" id="IPR019253">
    <property type="entry name" value="DUF2244_TM"/>
</dbReference>
<sequence>MTMDARRPAADATVFAAEITPHRSLGRRGYLAVMVGFGVLSTIVSVPFYLLGAWPVLGFLGLDVLALWIAFRLSFAQARACEQIVLTYFELLVRKVTPAGAASEWRFNPAWVRMESESDEEFGMTQLSIAEKRRSIHLAEALSPRERADFATHFGRALATAKAGPRGAPTPGHDQCPATPPT</sequence>
<dbReference type="Pfam" id="PF10003">
    <property type="entry name" value="DUF2244"/>
    <property type="match status" value="1"/>
</dbReference>
<keyword evidence="2" id="KW-0812">Transmembrane</keyword>
<evidence type="ECO:0000256" key="1">
    <source>
        <dbReference type="SAM" id="MobiDB-lite"/>
    </source>
</evidence>
<name>A0A4Q9GHV6_9HYPH</name>
<comment type="caution">
    <text evidence="3">The sequence shown here is derived from an EMBL/GenBank/DDBJ whole genome shotgun (WGS) entry which is preliminary data.</text>
</comment>
<keyword evidence="4" id="KW-1185">Reference proteome</keyword>
<feature type="region of interest" description="Disordered" evidence="1">
    <location>
        <begin position="161"/>
        <end position="182"/>
    </location>
</feature>
<dbReference type="PIRSF" id="PIRSF032162">
    <property type="entry name" value="UCP032162_imp"/>
    <property type="match status" value="1"/>
</dbReference>
<keyword evidence="2" id="KW-1133">Transmembrane helix</keyword>
<proteinExistence type="predicted"/>
<evidence type="ECO:0000313" key="4">
    <source>
        <dbReference type="Proteomes" id="UP000291613"/>
    </source>
</evidence>
<keyword evidence="2" id="KW-0472">Membrane</keyword>
<evidence type="ECO:0000313" key="3">
    <source>
        <dbReference type="EMBL" id="TBN48266.1"/>
    </source>
</evidence>
<reference evidence="3 4" key="1">
    <citation type="submission" date="2019-02" db="EMBL/GenBank/DDBJ databases">
        <title>Hansschlegelia quercus sp. nov., a novel methylotrophic bacterium from buds of oak (Quercus robur L.).</title>
        <authorList>
            <person name="Agafonova N.V."/>
            <person name="Kaparullina E.N."/>
            <person name="Grouzdev D.S."/>
            <person name="Doronina N.V."/>
        </authorList>
    </citation>
    <scope>NUCLEOTIDE SEQUENCE [LARGE SCALE GENOMIC DNA]</scope>
    <source>
        <strain evidence="3 4">Dub</strain>
    </source>
</reference>
<gene>
    <name evidence="3" type="ORF">EYR15_14415</name>
</gene>
<dbReference type="InterPro" id="IPR016990">
    <property type="entry name" value="UCP032162_TM"/>
</dbReference>
<evidence type="ECO:0000256" key="2">
    <source>
        <dbReference type="SAM" id="Phobius"/>
    </source>
</evidence>
<protein>
    <submittedName>
        <fullName evidence="3">DUF2244 domain-containing protein</fullName>
    </submittedName>
</protein>
<feature type="transmembrane region" description="Helical" evidence="2">
    <location>
        <begin position="30"/>
        <end position="50"/>
    </location>
</feature>
<feature type="transmembrane region" description="Helical" evidence="2">
    <location>
        <begin position="56"/>
        <end position="75"/>
    </location>
</feature>
<dbReference type="EMBL" id="SIUB01000008">
    <property type="protein sequence ID" value="TBN48266.1"/>
    <property type="molecule type" value="Genomic_DNA"/>
</dbReference>
<dbReference type="Proteomes" id="UP000291613">
    <property type="component" value="Unassembled WGS sequence"/>
</dbReference>
<dbReference type="OrthoDB" id="9808190at2"/>
<accession>A0A4Q9GHV6</accession>
<dbReference type="RefSeq" id="WP_131004270.1">
    <property type="nucleotide sequence ID" value="NZ_JBHSZR010000011.1"/>
</dbReference>
<organism evidence="3 4">
    <name type="scientific">Hansschlegelia quercus</name>
    <dbReference type="NCBI Taxonomy" id="2528245"/>
    <lineage>
        <taxon>Bacteria</taxon>
        <taxon>Pseudomonadati</taxon>
        <taxon>Pseudomonadota</taxon>
        <taxon>Alphaproteobacteria</taxon>
        <taxon>Hyphomicrobiales</taxon>
        <taxon>Methylopilaceae</taxon>
        <taxon>Hansschlegelia</taxon>
    </lineage>
</organism>
<dbReference type="AlphaFoldDB" id="A0A4Q9GHV6"/>